<dbReference type="EMBL" id="CP031222">
    <property type="protein sequence ID" value="AXI01611.1"/>
    <property type="molecule type" value="Genomic_DNA"/>
</dbReference>
<keyword evidence="5" id="KW-1185">Reference proteome</keyword>
<feature type="domain" description="CBS" evidence="3">
    <location>
        <begin position="77"/>
        <end position="133"/>
    </location>
</feature>
<organism evidence="4 5">
    <name type="scientific">Aquirhabdus parva</name>
    <dbReference type="NCBI Taxonomy" id="2283318"/>
    <lineage>
        <taxon>Bacteria</taxon>
        <taxon>Pseudomonadati</taxon>
        <taxon>Pseudomonadota</taxon>
        <taxon>Gammaproteobacteria</taxon>
        <taxon>Moraxellales</taxon>
        <taxon>Moraxellaceae</taxon>
        <taxon>Aquirhabdus</taxon>
    </lineage>
</organism>
<dbReference type="AlphaFoldDB" id="A0A345P2V2"/>
<dbReference type="OrthoDB" id="9807125at2"/>
<evidence type="ECO:0000256" key="2">
    <source>
        <dbReference type="PROSITE-ProRule" id="PRU00703"/>
    </source>
</evidence>
<dbReference type="InterPro" id="IPR044725">
    <property type="entry name" value="CBSX3_CBS_dom"/>
</dbReference>
<sequence>MKTVAHILNDKPNQAIYTITPKATVLEAITLMAEKGIGALIVAEGDKVVGIVSERDYARKVALMERSSYATTVSEIMSADVITVTPKHTNEQCMILMTENRLRHLPVLENDKLLGLISIGDLVKGVIEDQKNLIEQLQRYIRGE</sequence>
<dbReference type="InterPro" id="IPR051257">
    <property type="entry name" value="Diverse_CBS-Domain"/>
</dbReference>
<dbReference type="InterPro" id="IPR000644">
    <property type="entry name" value="CBS_dom"/>
</dbReference>
<name>A0A345P2V2_9GAMM</name>
<dbReference type="KEGG" id="mbah:HYN46_01075"/>
<dbReference type="PROSITE" id="PS51371">
    <property type="entry name" value="CBS"/>
    <property type="match status" value="2"/>
</dbReference>
<evidence type="ECO:0000259" key="3">
    <source>
        <dbReference type="PROSITE" id="PS51371"/>
    </source>
</evidence>
<dbReference type="SUPFAM" id="SSF54631">
    <property type="entry name" value="CBS-domain pair"/>
    <property type="match status" value="1"/>
</dbReference>
<feature type="domain" description="CBS" evidence="3">
    <location>
        <begin position="12"/>
        <end position="68"/>
    </location>
</feature>
<dbReference type="PANTHER" id="PTHR43080:SF2">
    <property type="entry name" value="CBS DOMAIN-CONTAINING PROTEIN"/>
    <property type="match status" value="1"/>
</dbReference>
<gene>
    <name evidence="4" type="ORF">HYN46_01075</name>
</gene>
<dbReference type="RefSeq" id="WP_114897721.1">
    <property type="nucleotide sequence ID" value="NZ_CP031222.1"/>
</dbReference>
<protein>
    <submittedName>
        <fullName evidence="4">CBS domain-containing protein</fullName>
    </submittedName>
</protein>
<dbReference type="InterPro" id="IPR046342">
    <property type="entry name" value="CBS_dom_sf"/>
</dbReference>
<dbReference type="PANTHER" id="PTHR43080">
    <property type="entry name" value="CBS DOMAIN-CONTAINING PROTEIN CBSX3, MITOCHONDRIAL"/>
    <property type="match status" value="1"/>
</dbReference>
<proteinExistence type="predicted"/>
<evidence type="ECO:0000313" key="5">
    <source>
        <dbReference type="Proteomes" id="UP000253940"/>
    </source>
</evidence>
<evidence type="ECO:0000256" key="1">
    <source>
        <dbReference type="ARBA" id="ARBA00023122"/>
    </source>
</evidence>
<dbReference type="Proteomes" id="UP000253940">
    <property type="component" value="Chromosome"/>
</dbReference>
<dbReference type="CDD" id="cd04623">
    <property type="entry name" value="CBS_pair_bac_euk"/>
    <property type="match status" value="1"/>
</dbReference>
<accession>A0A345P2V2</accession>
<keyword evidence="1 2" id="KW-0129">CBS domain</keyword>
<reference evidence="4 5" key="1">
    <citation type="submission" date="2018-07" db="EMBL/GenBank/DDBJ databases">
        <title>Genome sequencing of Moraxellaceae gen. HYN0046.</title>
        <authorList>
            <person name="Kim M."/>
            <person name="Yi H."/>
        </authorList>
    </citation>
    <scope>NUCLEOTIDE SEQUENCE [LARGE SCALE GENOMIC DNA]</scope>
    <source>
        <strain evidence="4 5">HYN0046</strain>
    </source>
</reference>
<dbReference type="Gene3D" id="3.10.580.10">
    <property type="entry name" value="CBS-domain"/>
    <property type="match status" value="1"/>
</dbReference>
<dbReference type="Pfam" id="PF00571">
    <property type="entry name" value="CBS"/>
    <property type="match status" value="2"/>
</dbReference>
<dbReference type="SMART" id="SM00116">
    <property type="entry name" value="CBS"/>
    <property type="match status" value="2"/>
</dbReference>
<evidence type="ECO:0000313" key="4">
    <source>
        <dbReference type="EMBL" id="AXI01611.1"/>
    </source>
</evidence>